<proteinExistence type="predicted"/>
<protein>
    <submittedName>
        <fullName evidence="1">Polyprotein</fullName>
    </submittedName>
</protein>
<feature type="non-terminal residue" evidence="1">
    <location>
        <position position="40"/>
    </location>
</feature>
<dbReference type="euHCVdb" id="AF379273"/>
<name>Q91JZ9_9HEPC</name>
<reference evidence="1" key="1">
    <citation type="journal article" date="2001" name="Hepatology">
        <title>High amino acid variability within the NS5A of hepatitis C virus (HCV) is associated with hepatocellular carcinoma in patients with HCV-1b-related cirrhosis.</title>
        <authorList>
            <person name="Gimenez-Barcons M."/>
            <person name="Franco S."/>
            <person name="Suarez Y."/>
            <person name="Forns X."/>
            <person name="Ampurdanes S."/>
            <person name="Puig-Basagoiti F."/>
            <person name="Sanchez-Fueyo A."/>
            <person name="Barrera J.M."/>
            <person name="Llovet J.M."/>
            <person name="Bruix J."/>
            <person name="Sanchez-Tapias J.M."/>
            <person name="Rodes J."/>
            <person name="Saiz J.C."/>
        </authorList>
    </citation>
    <scope>NUCLEOTIDE SEQUENCE</scope>
</reference>
<organism evidence="1">
    <name type="scientific">Hepacivirus hominis</name>
    <dbReference type="NCBI Taxonomy" id="3052230"/>
    <lineage>
        <taxon>Viruses</taxon>
        <taxon>Riboviria</taxon>
        <taxon>Orthornavirae</taxon>
        <taxon>Kitrinoviricota</taxon>
        <taxon>Flasuviricetes</taxon>
        <taxon>Amarillovirales</taxon>
        <taxon>Flaviviridae</taxon>
        <taxon>Hepacivirus</taxon>
    </lineage>
</organism>
<sequence length="40" mass="4136">VMMLFSGGDGRDTRLTGQAVGRAANSLVGLFAQGPSQKIQ</sequence>
<evidence type="ECO:0000313" key="1">
    <source>
        <dbReference type="EMBL" id="AAK63490.1"/>
    </source>
</evidence>
<feature type="non-terminal residue" evidence="1">
    <location>
        <position position="1"/>
    </location>
</feature>
<dbReference type="EMBL" id="AF379273">
    <property type="protein sequence ID" value="AAK63490.1"/>
    <property type="molecule type" value="Genomic_RNA"/>
</dbReference>
<accession>Q91JZ9</accession>